<proteinExistence type="predicted"/>
<gene>
    <name evidence="1" type="ORF">GJ689_24185</name>
</gene>
<dbReference type="EMBL" id="WNKV01000028">
    <property type="protein sequence ID" value="MTW19296.1"/>
    <property type="molecule type" value="Genomic_DNA"/>
</dbReference>
<name>A0A9X4XRY4_9BRAD</name>
<reference evidence="1 2" key="1">
    <citation type="submission" date="2019-11" db="EMBL/GenBank/DDBJ databases">
        <title>Whole-genome sequence of Rhodoplanes serenus DSM 18633, type strain.</title>
        <authorList>
            <person name="Kyndt J.A."/>
            <person name="Meyer T.E."/>
        </authorList>
    </citation>
    <scope>NUCLEOTIDE SEQUENCE [LARGE SCALE GENOMIC DNA]</scope>
    <source>
        <strain evidence="1 2">DSM 18633</strain>
    </source>
</reference>
<dbReference type="Proteomes" id="UP000438991">
    <property type="component" value="Unassembled WGS sequence"/>
</dbReference>
<accession>A0A9X4XRY4</accession>
<sequence>MGYSADRRAWRGDGIALTVERGAAPPPEMPTWRVTAWRVTAWDTETGALLGRCEIAADDWPLAPDAVLDRIGGRFRLEAVRVDLATARLSLLTRRVAHICGRRRSAARRWRRRADGGETTGRVAAAG</sequence>
<dbReference type="AlphaFoldDB" id="A0A9X4XRY4"/>
<dbReference type="RefSeq" id="WP_155481553.1">
    <property type="nucleotide sequence ID" value="NZ_WNKV01000028.1"/>
</dbReference>
<protein>
    <submittedName>
        <fullName evidence="1">Uncharacterized protein</fullName>
    </submittedName>
</protein>
<evidence type="ECO:0000313" key="2">
    <source>
        <dbReference type="Proteomes" id="UP000438991"/>
    </source>
</evidence>
<evidence type="ECO:0000313" key="1">
    <source>
        <dbReference type="EMBL" id="MTW19296.1"/>
    </source>
</evidence>
<organism evidence="1 2">
    <name type="scientific">Rhodoplanes serenus</name>
    <dbReference type="NCBI Taxonomy" id="200615"/>
    <lineage>
        <taxon>Bacteria</taxon>
        <taxon>Pseudomonadati</taxon>
        <taxon>Pseudomonadota</taxon>
        <taxon>Alphaproteobacteria</taxon>
        <taxon>Hyphomicrobiales</taxon>
        <taxon>Nitrobacteraceae</taxon>
        <taxon>Rhodoplanes</taxon>
    </lineage>
</organism>
<comment type="caution">
    <text evidence="1">The sequence shown here is derived from an EMBL/GenBank/DDBJ whole genome shotgun (WGS) entry which is preliminary data.</text>
</comment>